<accession>A0ABU8H327</accession>
<dbReference type="RefSeq" id="WP_336545193.1">
    <property type="nucleotide sequence ID" value="NZ_JBBBDM010000003.1"/>
</dbReference>
<proteinExistence type="inferred from homology"/>
<evidence type="ECO:0000313" key="3">
    <source>
        <dbReference type="EMBL" id="MEI5687420.1"/>
    </source>
</evidence>
<comment type="caution">
    <text evidence="3">The sequence shown here is derived from an EMBL/GenBank/DDBJ whole genome shotgun (WGS) entry which is preliminary data.</text>
</comment>
<dbReference type="Pfam" id="PF08327">
    <property type="entry name" value="AHSA1"/>
    <property type="match status" value="1"/>
</dbReference>
<evidence type="ECO:0000256" key="1">
    <source>
        <dbReference type="ARBA" id="ARBA00006817"/>
    </source>
</evidence>
<dbReference type="SUPFAM" id="SSF55961">
    <property type="entry name" value="Bet v1-like"/>
    <property type="match status" value="1"/>
</dbReference>
<keyword evidence="4" id="KW-1185">Reference proteome</keyword>
<organism evidence="3 4">
    <name type="scientific">Sphingomonas kyungheensis</name>
    <dbReference type="NCBI Taxonomy" id="1069987"/>
    <lineage>
        <taxon>Bacteria</taxon>
        <taxon>Pseudomonadati</taxon>
        <taxon>Pseudomonadota</taxon>
        <taxon>Alphaproteobacteria</taxon>
        <taxon>Sphingomonadales</taxon>
        <taxon>Sphingomonadaceae</taxon>
        <taxon>Sphingomonas</taxon>
    </lineage>
</organism>
<dbReference type="Gene3D" id="3.30.530.20">
    <property type="match status" value="1"/>
</dbReference>
<dbReference type="Proteomes" id="UP001367771">
    <property type="component" value="Unassembled WGS sequence"/>
</dbReference>
<evidence type="ECO:0000313" key="4">
    <source>
        <dbReference type="Proteomes" id="UP001367771"/>
    </source>
</evidence>
<evidence type="ECO:0000259" key="2">
    <source>
        <dbReference type="Pfam" id="PF08327"/>
    </source>
</evidence>
<gene>
    <name evidence="3" type="ORF">V8201_10065</name>
</gene>
<sequence>MTQAPTDRSFVVEQRVAAPPAQVFAAWARPELFRRWWLPETSGLMLADLEMWVETGGHYRLAIVPPGRREPLVFHGRYVEVIDTRRIVWTNEEEADGAVTTVTFAEQDGATRVTVTEVYPTAAARDAAVAEGSTSGWPEQLRQLDTLVTG</sequence>
<name>A0ABU8H327_9SPHN</name>
<dbReference type="EMBL" id="JBBBDM010000003">
    <property type="protein sequence ID" value="MEI5687420.1"/>
    <property type="molecule type" value="Genomic_DNA"/>
</dbReference>
<reference evidence="3 4" key="1">
    <citation type="journal article" date="2013" name="Int. J. Syst. Evol. Microbiol.">
        <title>Sphingomonas kyungheensis sp. nov., a bacterium with ginsenoside-converting activity isolated from soil of a ginseng field.</title>
        <authorList>
            <person name="Son H.M."/>
            <person name="Yang J.E."/>
            <person name="Park Y."/>
            <person name="Han C.K."/>
            <person name="Kim S.G."/>
            <person name="Kook M."/>
            <person name="Yi T.H."/>
        </authorList>
    </citation>
    <scope>NUCLEOTIDE SEQUENCE [LARGE SCALE GENOMIC DNA]</scope>
    <source>
        <strain evidence="3 4">LMG 26582</strain>
    </source>
</reference>
<feature type="domain" description="Activator of Hsp90 ATPase homologue 1/2-like C-terminal" evidence="2">
    <location>
        <begin position="17"/>
        <end position="148"/>
    </location>
</feature>
<dbReference type="InterPro" id="IPR013538">
    <property type="entry name" value="ASHA1/2-like_C"/>
</dbReference>
<protein>
    <submittedName>
        <fullName evidence="3">SRPBCC domain-containing protein</fullName>
    </submittedName>
</protein>
<dbReference type="InterPro" id="IPR023393">
    <property type="entry name" value="START-like_dom_sf"/>
</dbReference>
<comment type="similarity">
    <text evidence="1">Belongs to the AHA1 family.</text>
</comment>